<dbReference type="SUPFAM" id="SSF53098">
    <property type="entry name" value="Ribonuclease H-like"/>
    <property type="match status" value="1"/>
</dbReference>
<dbReference type="AlphaFoldDB" id="A0A803PD29"/>
<dbReference type="Pfam" id="PF13456">
    <property type="entry name" value="RVT_3"/>
    <property type="match status" value="1"/>
</dbReference>
<dbReference type="Gene3D" id="3.30.420.10">
    <property type="entry name" value="Ribonuclease H-like superfamily/Ribonuclease H"/>
    <property type="match status" value="1"/>
</dbReference>
<protein>
    <recommendedName>
        <fullName evidence="1">RNase H type-1 domain-containing protein</fullName>
    </recommendedName>
</protein>
<accession>A0A803PD29</accession>
<dbReference type="EnsemblPlants" id="evm.model.04.1441">
    <property type="protein sequence ID" value="cds.evm.model.04.1441"/>
    <property type="gene ID" value="evm.TU.04.1441"/>
</dbReference>
<dbReference type="GO" id="GO:0003676">
    <property type="term" value="F:nucleic acid binding"/>
    <property type="evidence" value="ECO:0007669"/>
    <property type="project" value="InterPro"/>
</dbReference>
<feature type="domain" description="RNase H type-1" evidence="1">
    <location>
        <begin position="127"/>
        <end position="205"/>
    </location>
</feature>
<evidence type="ECO:0000259" key="1">
    <source>
        <dbReference type="Pfam" id="PF13456"/>
    </source>
</evidence>
<organism evidence="2 3">
    <name type="scientific">Cannabis sativa</name>
    <name type="common">Hemp</name>
    <name type="synonym">Marijuana</name>
    <dbReference type="NCBI Taxonomy" id="3483"/>
    <lineage>
        <taxon>Eukaryota</taxon>
        <taxon>Viridiplantae</taxon>
        <taxon>Streptophyta</taxon>
        <taxon>Embryophyta</taxon>
        <taxon>Tracheophyta</taxon>
        <taxon>Spermatophyta</taxon>
        <taxon>Magnoliopsida</taxon>
        <taxon>eudicotyledons</taxon>
        <taxon>Gunneridae</taxon>
        <taxon>Pentapetalae</taxon>
        <taxon>rosids</taxon>
        <taxon>fabids</taxon>
        <taxon>Rosales</taxon>
        <taxon>Cannabaceae</taxon>
        <taxon>Cannabis</taxon>
    </lineage>
</organism>
<dbReference type="PANTHER" id="PTHR47074">
    <property type="entry name" value="BNAC02G40300D PROTEIN"/>
    <property type="match status" value="1"/>
</dbReference>
<dbReference type="GO" id="GO:0004523">
    <property type="term" value="F:RNA-DNA hybrid ribonuclease activity"/>
    <property type="evidence" value="ECO:0007669"/>
    <property type="project" value="InterPro"/>
</dbReference>
<dbReference type="Gramene" id="evm.model.04.1441">
    <property type="protein sequence ID" value="cds.evm.model.04.1441"/>
    <property type="gene ID" value="evm.TU.04.1441"/>
</dbReference>
<dbReference type="EMBL" id="UZAU01000389">
    <property type="status" value="NOT_ANNOTATED_CDS"/>
    <property type="molecule type" value="Genomic_DNA"/>
</dbReference>
<evidence type="ECO:0000313" key="2">
    <source>
        <dbReference type="EnsemblPlants" id="cds.evm.model.04.1441"/>
    </source>
</evidence>
<reference evidence="2" key="1">
    <citation type="submission" date="2018-11" db="EMBL/GenBank/DDBJ databases">
        <authorList>
            <person name="Grassa J C."/>
        </authorList>
    </citation>
    <scope>NUCLEOTIDE SEQUENCE [LARGE SCALE GENOMIC DNA]</scope>
</reference>
<dbReference type="OMA" id="WSHIREV"/>
<dbReference type="InterPro" id="IPR002156">
    <property type="entry name" value="RNaseH_domain"/>
</dbReference>
<proteinExistence type="predicted"/>
<reference evidence="2" key="2">
    <citation type="submission" date="2021-03" db="UniProtKB">
        <authorList>
            <consortium name="EnsemblPlants"/>
        </authorList>
    </citation>
    <scope>IDENTIFICATION</scope>
</reference>
<dbReference type="PANTHER" id="PTHR47074:SF48">
    <property type="entry name" value="POLYNUCLEOTIDYL TRANSFERASE, RIBONUCLEASE H-LIKE SUPERFAMILY PROTEIN"/>
    <property type="match status" value="1"/>
</dbReference>
<dbReference type="Proteomes" id="UP000596661">
    <property type="component" value="Chromosome 4"/>
</dbReference>
<dbReference type="InterPro" id="IPR052929">
    <property type="entry name" value="RNase_H-like_EbsB-rel"/>
</dbReference>
<sequence length="206" mass="23373">MAWESIGHALFSCCHAKAVWQITGFEFNFKRAGQMKDGDYFMYLSKILTKSELERVIYIMWFIWSDQNNFIHGKQIKKPVQILSQDVAYLENFRHFNNAVKPDSVTAAAPPDSTLWQPPPENKLKMNVDTAVDSLRSKIGIGVIIRDSNGCVVATMSKSVVGNYKSQEMEAKAMFSGLHWAEQLQLQHHNVKTDCLMVVNALNGQM</sequence>
<keyword evidence="3" id="KW-1185">Reference proteome</keyword>
<dbReference type="CDD" id="cd06222">
    <property type="entry name" value="RNase_H_like"/>
    <property type="match status" value="1"/>
</dbReference>
<evidence type="ECO:0000313" key="3">
    <source>
        <dbReference type="Proteomes" id="UP000596661"/>
    </source>
</evidence>
<name>A0A803PD29_CANSA</name>
<dbReference type="InterPro" id="IPR012337">
    <property type="entry name" value="RNaseH-like_sf"/>
</dbReference>
<dbReference type="InterPro" id="IPR036397">
    <property type="entry name" value="RNaseH_sf"/>
</dbReference>
<dbReference type="InterPro" id="IPR044730">
    <property type="entry name" value="RNase_H-like_dom_plant"/>
</dbReference>